<keyword evidence="2" id="KW-1133">Transmembrane helix</keyword>
<dbReference type="AlphaFoldDB" id="K7ZFW7"/>
<evidence type="ECO:0000313" key="4">
    <source>
        <dbReference type="Proteomes" id="UP000010074"/>
    </source>
</evidence>
<dbReference type="PATRIC" id="fig|1069642.3.peg.2194"/>
<dbReference type="KEGG" id="bbat:Bdt_2218"/>
<dbReference type="OrthoDB" id="5288540at2"/>
<organism evidence="3 4">
    <name type="scientific">Bdellovibrio bacteriovorus str. Tiberius</name>
    <dbReference type="NCBI Taxonomy" id="1069642"/>
    <lineage>
        <taxon>Bacteria</taxon>
        <taxon>Pseudomonadati</taxon>
        <taxon>Bdellovibrionota</taxon>
        <taxon>Bdellovibrionia</taxon>
        <taxon>Bdellovibrionales</taxon>
        <taxon>Pseudobdellovibrionaceae</taxon>
        <taxon>Bdellovibrio</taxon>
    </lineage>
</organism>
<evidence type="ECO:0000256" key="1">
    <source>
        <dbReference type="SAM" id="Coils"/>
    </source>
</evidence>
<feature type="transmembrane region" description="Helical" evidence="2">
    <location>
        <begin position="12"/>
        <end position="31"/>
    </location>
</feature>
<dbReference type="HOGENOM" id="CLU_695722_0_0_7"/>
<protein>
    <recommendedName>
        <fullName evidence="5">Transglycosylase SLT domain-containing protein</fullName>
    </recommendedName>
</protein>
<evidence type="ECO:0000256" key="2">
    <source>
        <dbReference type="SAM" id="Phobius"/>
    </source>
</evidence>
<feature type="coiled-coil region" evidence="1">
    <location>
        <begin position="302"/>
        <end position="329"/>
    </location>
</feature>
<dbReference type="RefSeq" id="WP_015091342.1">
    <property type="nucleotide sequence ID" value="NC_019567.1"/>
</dbReference>
<proteinExistence type="predicted"/>
<dbReference type="EMBL" id="CP002930">
    <property type="protein sequence ID" value="AFY01902.1"/>
    <property type="molecule type" value="Genomic_DNA"/>
</dbReference>
<dbReference type="STRING" id="1069642.Bdt_2218"/>
<reference evidence="3 4" key="1">
    <citation type="journal article" date="2012" name="BMC Genomics">
        <title>Genome analysis of a simultaneously predatory and prey-independent, novel Bdellovibrio bacteriovorus from the River Tiber, supports in silico predictions of both ancient and recent lateral gene transfer from diverse bacteria.</title>
        <authorList>
            <person name="Hobley L."/>
            <person name="Lerner T.R."/>
            <person name="Williams L.E."/>
            <person name="Lambert C."/>
            <person name="Till R."/>
            <person name="Milner D.S."/>
            <person name="Basford S.M."/>
            <person name="Capeness M.J."/>
            <person name="Fenton A.K."/>
            <person name="Atterbury R.J."/>
            <person name="Harris M.A."/>
            <person name="Sockett R.E."/>
        </authorList>
    </citation>
    <scope>NUCLEOTIDE SEQUENCE [LARGE SCALE GENOMIC DNA]</scope>
    <source>
        <strain evidence="3 4">Tiberius</strain>
    </source>
</reference>
<keyword evidence="2" id="KW-0472">Membrane</keyword>
<keyword evidence="2" id="KW-0812">Transmembrane</keyword>
<evidence type="ECO:0000313" key="3">
    <source>
        <dbReference type="EMBL" id="AFY01902.1"/>
    </source>
</evidence>
<keyword evidence="1" id="KW-0175">Coiled coil</keyword>
<dbReference type="Proteomes" id="UP000010074">
    <property type="component" value="Chromosome"/>
</dbReference>
<accession>K7ZFW7</accession>
<sequence length="396" mass="45002">MQGCFSKTFIKLLKSVIVTSVVTLLPFFAAAENFDSCMTHALTTSFPRIAVGEKSRLFVRCSSEKSQPEAGQPRPRYTTSEIKALSQAFENITDCLEIDPQWLFPKLMMESGFHVQIQNPNGDAGIGQLTGKAIADVDQVLPAYKDQIFKSSKKSCQWIKSRTQYRGASFWRPLLKESKCSLMSKNSNPVKNLLYAGIFHKMNERYVDNEFAKRNIPALLREAGYPRQDYVQIKRILITLGYNTGGAVAVKNLQDYLFSRVDFIRRKSQEFNIQLLGSLTEEDRAQALSYVQAKDFDFKKGLGDFQKHKNNLKQQLREQNRQLTEDQVDVAVSRVLRNVSASMYSFPEWLQVWQSHGGPGYVSSLAQTAVHLEKRFGRTCSNPDNYRVIESSMVGL</sequence>
<gene>
    <name evidence="3" type="ORF">Bdt_2218</name>
</gene>
<evidence type="ECO:0008006" key="5">
    <source>
        <dbReference type="Google" id="ProtNLM"/>
    </source>
</evidence>
<name>K7ZFW7_BDEBC</name>